<feature type="region of interest" description="Disordered" evidence="1">
    <location>
        <begin position="298"/>
        <end position="317"/>
    </location>
</feature>
<dbReference type="GO" id="GO:0005739">
    <property type="term" value="C:mitochondrion"/>
    <property type="evidence" value="ECO:0007669"/>
    <property type="project" value="TreeGrafter"/>
</dbReference>
<feature type="compositionally biased region" description="Low complexity" evidence="1">
    <location>
        <begin position="1135"/>
        <end position="1149"/>
    </location>
</feature>
<keyword evidence="4" id="KW-1185">Reference proteome</keyword>
<dbReference type="EMBL" id="BFAD01000005">
    <property type="protein sequence ID" value="GBE83758.1"/>
    <property type="molecule type" value="Genomic_DNA"/>
</dbReference>
<feature type="compositionally biased region" description="Polar residues" evidence="1">
    <location>
        <begin position="1288"/>
        <end position="1297"/>
    </location>
</feature>
<feature type="compositionally biased region" description="Polar residues" evidence="1">
    <location>
        <begin position="147"/>
        <end position="158"/>
    </location>
</feature>
<proteinExistence type="predicted"/>
<dbReference type="GeneID" id="38780675"/>
<dbReference type="CDD" id="cd13365">
    <property type="entry name" value="PH_PLC_plant-like"/>
    <property type="match status" value="1"/>
</dbReference>
<dbReference type="PANTHER" id="PTHR28190">
    <property type="entry name" value="NUCLEAR MIGRATION PROTEIN NUM1"/>
    <property type="match status" value="1"/>
</dbReference>
<dbReference type="RefSeq" id="XP_027614671.1">
    <property type="nucleotide sequence ID" value="XM_027758870.1"/>
</dbReference>
<feature type="compositionally biased region" description="Low complexity" evidence="1">
    <location>
        <begin position="581"/>
        <end position="596"/>
    </location>
</feature>
<accession>A0A401GNG3</accession>
<sequence length="1738" mass="188559">MPTFSDGDDSVEATKMSDLPIPSLSSPGDMRLYLQNLLDDKEKELQQAGTLGQQLLAQRMELEERTRQLQEMDLEGETADDDDLDVSVRERFRDLAHTIKAWDGENEQLLSLFWEKPLTNGTQLSPASRHMDISRNEVDRSLERSKASTAGPSAVQSSRRAKNAAHRADDVEFAFEIGSGLLTEVRRLQSLLAERDKAIQDMKEEKDDLEKTLEDLRTTLRQQGQSADKFKEENWNLEVSLQELRTQLSDSQAAVQRLEGEHKRLTKMLTSAREAADQHKNEAERQQNAFLELKAKHETEVAHSRKHAASLQRDKSDLQQTLDSMKAEAARAKRFPRLGSPLTPNGSVGPDALTPSNADEDDVFGGTTGGASTNNRKRFDNSLFPPEGFGSEFGDSSPEPSPSKPFLAPNHPSNENEALQQRLAHAQRQISTLKGALQREKELRIEYKRKLDSSPGYAIEEEVEEIEEENERPKPRLRLTPYRSGRGRGRGRSKVGLTLIQRLGMAANSPSSEYNGDDDDLHEPSSPPPVPPLPAAFQTESNANKVEQDEEEEPDLQASPSPPIPSNRTSVDGLDPVFANVLRRSASGSSVLSNGSPLHRSVLARTSRGGTHPRRSRGGAAYQETRPPSLVGQPEALADELGLMEPSLDGSLVAEQETLHDIQTAEFGCQTDPEEVLPPPPSPPSPPPPILVSPATTEIAIQVDPEPLPEAVKSDVSLQTDEEVSPILLNVGVQHEVVVPEKVYASSSTNTDPEPEQPQPTLAQAQVQTSTVDVVDVDTQTIPEPASVHIAKVDMDTQTPLPTSVEMEVQTSVLIAEVEVQVDNPPLIEQSLSFGDSSGDTTIHALPASSLLSVDDVHDLDYDSETETGSVLPTDADDYQDARQSMSLTTPTDSMDDFHSIRTVSDNDFSSEDEEDNQSIKASRLPSRQAITAPSSAIDMVEPSPMSPTAFFTPALMYEDKAVSADILEELQFTEPAPEEPKVEHPPEPQPEPKPQLKEMSIQTDEWSPPPVATVPPSVSVTVPSPVFASGSGSSSALASGQPLGPSYIHSPIPSPGSSAVPASVPVSVSASFPALASPSDPDPAPVAVLAKVPMSASVSTAPTAAPSPTPVPALIRVSNASQQQRTSIQQFQFISPPSSAGPTTTSLPIVSAPSSNASIRESNATFISRPRTSHSDRRQSIESTLSSVMDDLVSRSRTPSNVPNVIDKSRPPMMLLPPPPRQPPPPNSMLPPPFIPEKRFSHEIPPPRPSSPPPAELIQRATTPTFGSALAVPGSRAFGFRQHGSMPPSQGLRQLPSTSSFRSAANAAARAPLSSPTPSTMSFGVRERERRELSSTSLTSGRQSMGSQRSSISSDHVSEQHSQKRPAATATPDRTMGMDRSGNSTDPAIIHAITQTMIGEFLYKYTRRAIGKGHGSSRHKRFFWVHPYTRTLYWSSADPGSSNVSESSAKSAYIENVRAVLDPNPMPPGIYQYSVVVSTPQREMKFTAPTKERHDIWINALKYLLSRPGAAPVNSPGGAAPAPLSPMSLNGELPDDVSQQPRGISSPQSQRSALSGRTALSVESWNVTPRGQRSQSQLSLGGSMGKRSGTPAAEYLRWAGHDNLHSPTKEYEQIAPQDDDDDVEFELHDDTMSDDGFEGLENVRACCDGRHTVGRSGKIHHHHHHTHTPRDASRSRDQHLDTMVQDAHPPRPASPAWSFRSRAGSSTSHDGGSFFSRFGTRRSAKAVPGISVGAHDQ</sequence>
<dbReference type="InterPro" id="IPR001849">
    <property type="entry name" value="PH_domain"/>
</dbReference>
<protein>
    <recommendedName>
        <fullName evidence="2">PH domain-containing protein</fullName>
    </recommendedName>
</protein>
<reference evidence="3 4" key="1">
    <citation type="journal article" date="2018" name="Sci. Rep.">
        <title>Genome sequence of the cauliflower mushroom Sparassis crispa (Hanabiratake) and its association with beneficial usage.</title>
        <authorList>
            <person name="Kiyama R."/>
            <person name="Furutani Y."/>
            <person name="Kawaguchi K."/>
            <person name="Nakanishi T."/>
        </authorList>
    </citation>
    <scope>NUCLEOTIDE SEQUENCE [LARGE SCALE GENOMIC DNA]</scope>
</reference>
<feature type="compositionally biased region" description="Low complexity" evidence="1">
    <location>
        <begin position="1335"/>
        <end position="1355"/>
    </location>
</feature>
<gene>
    <name evidence="3" type="ORF">SCP_0508140</name>
</gene>
<dbReference type="InterPro" id="IPR024774">
    <property type="entry name" value="PH_dom-Mcp5-type"/>
</dbReference>
<dbReference type="GO" id="GO:0005938">
    <property type="term" value="C:cell cortex"/>
    <property type="evidence" value="ECO:0007669"/>
    <property type="project" value="InterPro"/>
</dbReference>
<evidence type="ECO:0000313" key="3">
    <source>
        <dbReference type="EMBL" id="GBE83758.1"/>
    </source>
</evidence>
<dbReference type="GO" id="GO:0032065">
    <property type="term" value="P:maintenance of protein location in cell cortex"/>
    <property type="evidence" value="ECO:0007669"/>
    <property type="project" value="InterPro"/>
</dbReference>
<dbReference type="GO" id="GO:0000226">
    <property type="term" value="P:microtubule cytoskeleton organization"/>
    <property type="evidence" value="ECO:0007669"/>
    <property type="project" value="TreeGrafter"/>
</dbReference>
<comment type="caution">
    <text evidence="3">The sequence shown here is derived from an EMBL/GenBank/DDBJ whole genome shotgun (WGS) entry which is preliminary data.</text>
</comment>
<feature type="region of interest" description="Disordered" evidence="1">
    <location>
        <begin position="1135"/>
        <end position="1259"/>
    </location>
</feature>
<dbReference type="InterPro" id="IPR053005">
    <property type="entry name" value="Nuclear_Pos-Cytoskel_Interact"/>
</dbReference>
<feature type="region of interest" description="Disordered" evidence="1">
    <location>
        <begin position="905"/>
        <end position="942"/>
    </location>
</feature>
<feature type="compositionally biased region" description="Low complexity" evidence="1">
    <location>
        <begin position="1015"/>
        <end position="1041"/>
    </location>
</feature>
<dbReference type="InParanoid" id="A0A401GNG3"/>
<feature type="compositionally biased region" description="Low complexity" evidence="1">
    <location>
        <begin position="1571"/>
        <end position="1582"/>
    </location>
</feature>
<evidence type="ECO:0000259" key="2">
    <source>
        <dbReference type="PROSITE" id="PS50003"/>
    </source>
</evidence>
<feature type="compositionally biased region" description="Pro residues" evidence="1">
    <location>
        <begin position="676"/>
        <end position="690"/>
    </location>
</feature>
<feature type="compositionally biased region" description="Pro residues" evidence="1">
    <location>
        <begin position="1245"/>
        <end position="1256"/>
    </location>
</feature>
<feature type="region of interest" description="Disordered" evidence="1">
    <location>
        <begin position="1279"/>
        <end position="1383"/>
    </location>
</feature>
<feature type="compositionally biased region" description="Polar residues" evidence="1">
    <location>
        <begin position="1153"/>
        <end position="1167"/>
    </location>
</feature>
<feature type="region of interest" description="Disordered" evidence="1">
    <location>
        <begin position="324"/>
        <end position="417"/>
    </location>
</feature>
<dbReference type="PANTHER" id="PTHR28190:SF1">
    <property type="entry name" value="NUCLEAR MIGRATION PROTEIN NUM1"/>
    <property type="match status" value="1"/>
</dbReference>
<name>A0A401GNG3_9APHY</name>
<feature type="compositionally biased region" description="Polar residues" evidence="1">
    <location>
        <begin position="1538"/>
        <end position="1556"/>
    </location>
</feature>
<feature type="compositionally biased region" description="Pro residues" evidence="1">
    <location>
        <begin position="525"/>
        <end position="534"/>
    </location>
</feature>
<feature type="compositionally biased region" description="Pro residues" evidence="1">
    <location>
        <begin position="1215"/>
        <end position="1236"/>
    </location>
</feature>
<evidence type="ECO:0000313" key="4">
    <source>
        <dbReference type="Proteomes" id="UP000287166"/>
    </source>
</evidence>
<dbReference type="GO" id="GO:0005543">
    <property type="term" value="F:phospholipid binding"/>
    <property type="evidence" value="ECO:0007669"/>
    <property type="project" value="InterPro"/>
</dbReference>
<dbReference type="GO" id="GO:0015631">
    <property type="term" value="F:tubulin binding"/>
    <property type="evidence" value="ECO:0007669"/>
    <property type="project" value="TreeGrafter"/>
</dbReference>
<dbReference type="OrthoDB" id="2149224at2759"/>
<dbReference type="Gene3D" id="1.10.287.1490">
    <property type="match status" value="1"/>
</dbReference>
<feature type="region of interest" description="Disordered" evidence="1">
    <location>
        <begin position="671"/>
        <end position="690"/>
    </location>
</feature>
<feature type="region of interest" description="Disordered" evidence="1">
    <location>
        <begin position="1513"/>
        <end position="1589"/>
    </location>
</feature>
<feature type="region of interest" description="Disordered" evidence="1">
    <location>
        <begin position="452"/>
        <end position="633"/>
    </location>
</feature>
<dbReference type="Proteomes" id="UP000287166">
    <property type="component" value="Unassembled WGS sequence"/>
</dbReference>
<feature type="compositionally biased region" description="Acidic residues" evidence="1">
    <location>
        <begin position="459"/>
        <end position="470"/>
    </location>
</feature>
<feature type="region of interest" description="Disordered" evidence="1">
    <location>
        <begin position="974"/>
        <end position="1063"/>
    </location>
</feature>
<feature type="compositionally biased region" description="Low complexity" evidence="1">
    <location>
        <begin position="1298"/>
        <end position="1315"/>
    </location>
</feature>
<dbReference type="SMART" id="SM00233">
    <property type="entry name" value="PH"/>
    <property type="match status" value="1"/>
</dbReference>
<feature type="region of interest" description="Disordered" evidence="1">
    <location>
        <begin position="1"/>
        <end position="25"/>
    </location>
</feature>
<dbReference type="STRING" id="139825.A0A401GNG3"/>
<dbReference type="SUPFAM" id="SSF50729">
    <property type="entry name" value="PH domain-like"/>
    <property type="match status" value="1"/>
</dbReference>
<feature type="compositionally biased region" description="Basic residues" evidence="1">
    <location>
        <begin position="1658"/>
        <end position="1668"/>
    </location>
</feature>
<feature type="domain" description="PH" evidence="2">
    <location>
        <begin position="1396"/>
        <end position="1507"/>
    </location>
</feature>
<dbReference type="Pfam" id="PF12814">
    <property type="entry name" value="Mcp5_PH"/>
    <property type="match status" value="1"/>
</dbReference>
<dbReference type="PROSITE" id="PS50003">
    <property type="entry name" value="PH_DOMAIN"/>
    <property type="match status" value="1"/>
</dbReference>
<feature type="compositionally biased region" description="Basic and acidic residues" evidence="1">
    <location>
        <begin position="137"/>
        <end position="146"/>
    </location>
</feature>
<evidence type="ECO:0000256" key="1">
    <source>
        <dbReference type="SAM" id="MobiDB-lite"/>
    </source>
</evidence>
<feature type="region of interest" description="Disordered" evidence="1">
    <location>
        <begin position="137"/>
        <end position="163"/>
    </location>
</feature>
<feature type="region of interest" description="Disordered" evidence="1">
    <location>
        <begin position="1656"/>
        <end position="1738"/>
    </location>
</feature>
<organism evidence="3 4">
    <name type="scientific">Sparassis crispa</name>
    <dbReference type="NCBI Taxonomy" id="139825"/>
    <lineage>
        <taxon>Eukaryota</taxon>
        <taxon>Fungi</taxon>
        <taxon>Dikarya</taxon>
        <taxon>Basidiomycota</taxon>
        <taxon>Agaricomycotina</taxon>
        <taxon>Agaricomycetes</taxon>
        <taxon>Polyporales</taxon>
        <taxon>Sparassidaceae</taxon>
        <taxon>Sparassis</taxon>
    </lineage>
</organism>
<feature type="compositionally biased region" description="Acidic residues" evidence="1">
    <location>
        <begin position="1"/>
        <end position="11"/>
    </location>
</feature>
<feature type="compositionally biased region" description="Basic and acidic residues" evidence="1">
    <location>
        <begin position="1669"/>
        <end position="1681"/>
    </location>
</feature>